<dbReference type="SUPFAM" id="SSF53448">
    <property type="entry name" value="Nucleotide-diphospho-sugar transferases"/>
    <property type="match status" value="1"/>
</dbReference>
<keyword evidence="9" id="KW-0325">Glycoprotein</keyword>
<evidence type="ECO:0000313" key="11">
    <source>
        <dbReference type="EMBL" id="TMW58391.1"/>
    </source>
</evidence>
<name>A0A8K1C8J9_PYTOL</name>
<evidence type="ECO:0000256" key="8">
    <source>
        <dbReference type="ARBA" id="ARBA00023136"/>
    </source>
</evidence>
<gene>
    <name evidence="11" type="ORF">Poli38472_009950</name>
</gene>
<keyword evidence="12" id="KW-1185">Reference proteome</keyword>
<keyword evidence="5 10" id="KW-0812">Transmembrane</keyword>
<keyword evidence="4" id="KW-0808">Transferase</keyword>
<dbReference type="InterPro" id="IPR022751">
    <property type="entry name" value="Alpha_mannosyltransferase"/>
</dbReference>
<comment type="caution">
    <text evidence="11">The sequence shown here is derived from an EMBL/GenBank/DDBJ whole genome shotgun (WGS) entry which is preliminary data.</text>
</comment>
<evidence type="ECO:0000256" key="3">
    <source>
        <dbReference type="ARBA" id="ARBA00022676"/>
    </source>
</evidence>
<comment type="similarity">
    <text evidence="2">Belongs to the MNN1/MNT family.</text>
</comment>
<dbReference type="Pfam" id="PF11051">
    <property type="entry name" value="Mannosyl_trans3"/>
    <property type="match status" value="1"/>
</dbReference>
<keyword evidence="3" id="KW-0328">Glycosyltransferase</keyword>
<evidence type="ECO:0008006" key="13">
    <source>
        <dbReference type="Google" id="ProtNLM"/>
    </source>
</evidence>
<reference evidence="11" key="1">
    <citation type="submission" date="2019-03" db="EMBL/GenBank/DDBJ databases">
        <title>Long read genome sequence of the mycoparasitic Pythium oligandrum ATCC 38472 isolated from sugarbeet rhizosphere.</title>
        <authorList>
            <person name="Gaulin E."/>
        </authorList>
    </citation>
    <scope>NUCLEOTIDE SEQUENCE</scope>
    <source>
        <strain evidence="11">ATCC 38472_TT</strain>
    </source>
</reference>
<keyword evidence="7 10" id="KW-1133">Transmembrane helix</keyword>
<evidence type="ECO:0000256" key="1">
    <source>
        <dbReference type="ARBA" id="ARBA00004606"/>
    </source>
</evidence>
<dbReference type="Proteomes" id="UP000794436">
    <property type="component" value="Unassembled WGS sequence"/>
</dbReference>
<dbReference type="EMBL" id="SPLM01000111">
    <property type="protein sequence ID" value="TMW58391.1"/>
    <property type="molecule type" value="Genomic_DNA"/>
</dbReference>
<evidence type="ECO:0000256" key="6">
    <source>
        <dbReference type="ARBA" id="ARBA00022968"/>
    </source>
</evidence>
<protein>
    <recommendedName>
        <fullName evidence="13">Nucleotide-diphospho-sugar transferase domain-containing protein</fullName>
    </recommendedName>
</protein>
<feature type="transmembrane region" description="Helical" evidence="10">
    <location>
        <begin position="21"/>
        <end position="49"/>
    </location>
</feature>
<evidence type="ECO:0000256" key="7">
    <source>
        <dbReference type="ARBA" id="ARBA00022989"/>
    </source>
</evidence>
<keyword evidence="6" id="KW-0735">Signal-anchor</keyword>
<dbReference type="PANTHER" id="PTHR31392:SF1">
    <property type="entry name" value="ALPHA-1,3-MANNOSYLTRANSFERASE MNN1-RELATED"/>
    <property type="match status" value="1"/>
</dbReference>
<dbReference type="PANTHER" id="PTHR31392">
    <property type="entry name" value="ALPHA-1,3-MANNOSYLTRANSFERASE MNN1-RELATED"/>
    <property type="match status" value="1"/>
</dbReference>
<dbReference type="InterPro" id="IPR029044">
    <property type="entry name" value="Nucleotide-diphossugar_trans"/>
</dbReference>
<keyword evidence="8 10" id="KW-0472">Membrane</keyword>
<dbReference type="AlphaFoldDB" id="A0A8K1C8J9"/>
<dbReference type="GO" id="GO:0016020">
    <property type="term" value="C:membrane"/>
    <property type="evidence" value="ECO:0007669"/>
    <property type="project" value="UniProtKB-SubCell"/>
</dbReference>
<dbReference type="GO" id="GO:0000033">
    <property type="term" value="F:alpha-1,3-mannosyltransferase activity"/>
    <property type="evidence" value="ECO:0007669"/>
    <property type="project" value="TreeGrafter"/>
</dbReference>
<evidence type="ECO:0000256" key="10">
    <source>
        <dbReference type="SAM" id="Phobius"/>
    </source>
</evidence>
<dbReference type="GO" id="GO:0005794">
    <property type="term" value="C:Golgi apparatus"/>
    <property type="evidence" value="ECO:0007669"/>
    <property type="project" value="TreeGrafter"/>
</dbReference>
<accession>A0A8K1C8J9</accession>
<dbReference type="OrthoDB" id="430354at2759"/>
<dbReference type="GO" id="GO:0006493">
    <property type="term" value="P:protein O-linked glycosylation"/>
    <property type="evidence" value="ECO:0007669"/>
    <property type="project" value="TreeGrafter"/>
</dbReference>
<proteinExistence type="inferred from homology"/>
<comment type="subcellular location">
    <subcellularLocation>
        <location evidence="1">Membrane</location>
        <topology evidence="1">Single-pass type II membrane protein</topology>
    </subcellularLocation>
</comment>
<evidence type="ECO:0000256" key="5">
    <source>
        <dbReference type="ARBA" id="ARBA00022692"/>
    </source>
</evidence>
<sequence>MSLPLTKHQEAAVPGTLTRRTLWTVLLSLMALVTMSMVMFSSFTLTSYWTAYQAEQLSRISLRTTQPRGIVMPLFDKIALLGFSLILELRAMHVDLPIEIPHCGDLDPHLQRKLQENDPHVRIYNLCEEALAYSVRDNDWRKLFCRTMHECHVRFRGFDIKLMALLLSRFDEVMMLDADVLFFANPMRLWESPKYLETGTLFFHDRISCDREFLATPRRSNEVDMTHLQKYLTSFDAKPFKKFATVPRPLATSKPSRNFTLPFSPSEFLVTSHSWNGRAGHQADSSVMLWDKKRQQRATAILASFITLNGIGRPPSYGDKEFYFIACEMAESNYAFSDFGVGAIGLDARDKDKEGKSVLCGDALHYMPDEMGVTDPPLFYINSDRIMAWSVQDELYRTVARPASYYPGRIEERGLAQECPFDVTLRRIEAEQARLFTRRQAFHETAVSWNDTRP</sequence>
<evidence type="ECO:0000313" key="12">
    <source>
        <dbReference type="Proteomes" id="UP000794436"/>
    </source>
</evidence>
<evidence type="ECO:0000256" key="9">
    <source>
        <dbReference type="ARBA" id="ARBA00023180"/>
    </source>
</evidence>
<evidence type="ECO:0000256" key="4">
    <source>
        <dbReference type="ARBA" id="ARBA00022679"/>
    </source>
</evidence>
<evidence type="ECO:0000256" key="2">
    <source>
        <dbReference type="ARBA" id="ARBA00009105"/>
    </source>
</evidence>
<organism evidence="11 12">
    <name type="scientific">Pythium oligandrum</name>
    <name type="common">Mycoparasitic fungus</name>
    <dbReference type="NCBI Taxonomy" id="41045"/>
    <lineage>
        <taxon>Eukaryota</taxon>
        <taxon>Sar</taxon>
        <taxon>Stramenopiles</taxon>
        <taxon>Oomycota</taxon>
        <taxon>Peronosporomycetes</taxon>
        <taxon>Pythiales</taxon>
        <taxon>Pythiaceae</taxon>
        <taxon>Pythium</taxon>
    </lineage>
</organism>